<feature type="compositionally biased region" description="Polar residues" evidence="1">
    <location>
        <begin position="19"/>
        <end position="32"/>
    </location>
</feature>
<reference evidence="2" key="2">
    <citation type="submission" date="2023-05" db="EMBL/GenBank/DDBJ databases">
        <authorList>
            <consortium name="Lawrence Berkeley National Laboratory"/>
            <person name="Steindorff A."/>
            <person name="Hensen N."/>
            <person name="Bonometti L."/>
            <person name="Westerberg I."/>
            <person name="Brannstrom I.O."/>
            <person name="Guillou S."/>
            <person name="Cros-Aarteil S."/>
            <person name="Calhoun S."/>
            <person name="Haridas S."/>
            <person name="Kuo A."/>
            <person name="Mondo S."/>
            <person name="Pangilinan J."/>
            <person name="Riley R."/>
            <person name="Labutti K."/>
            <person name="Andreopoulos B."/>
            <person name="Lipzen A."/>
            <person name="Chen C."/>
            <person name="Yanf M."/>
            <person name="Daum C."/>
            <person name="Ng V."/>
            <person name="Clum A."/>
            <person name="Ohm R."/>
            <person name="Martin F."/>
            <person name="Silar P."/>
            <person name="Natvig D."/>
            <person name="Lalanne C."/>
            <person name="Gautier V."/>
            <person name="Ament-Velasquez S.L."/>
            <person name="Kruys A."/>
            <person name="Hutchinson M.I."/>
            <person name="Powell A.J."/>
            <person name="Barry K."/>
            <person name="Miller A.N."/>
            <person name="Grigoriev I.V."/>
            <person name="Debuchy R."/>
            <person name="Gladieux P."/>
            <person name="Thoren M.H."/>
            <person name="Johannesson H."/>
        </authorList>
    </citation>
    <scope>NUCLEOTIDE SEQUENCE</scope>
    <source>
        <strain evidence="2">PSN309</strain>
    </source>
</reference>
<dbReference type="Proteomes" id="UP001302126">
    <property type="component" value="Unassembled WGS sequence"/>
</dbReference>
<feature type="compositionally biased region" description="Low complexity" evidence="1">
    <location>
        <begin position="153"/>
        <end position="164"/>
    </location>
</feature>
<feature type="compositionally biased region" description="Low complexity" evidence="1">
    <location>
        <begin position="239"/>
        <end position="248"/>
    </location>
</feature>
<name>A0AAN6WPQ5_9PEZI</name>
<dbReference type="AlphaFoldDB" id="A0AAN6WPQ5"/>
<feature type="compositionally biased region" description="Basic and acidic residues" evidence="1">
    <location>
        <begin position="140"/>
        <end position="152"/>
    </location>
</feature>
<sequence length="847" mass="91595">MPYSDNLYSFGDDDSEFVTATSQSTQLGTDNDSYGHARASQGATTTTGEDVDNVDNVDADEDADVFSPTDGYFSTTTDVSSNAYSTATSSNVPHVPNVWVQDPSLHQGSTAESKEREAEQERLANRETTAGSVYGYAADDSFRGMETSRDDSSPTTRSTASASPHPQQSNSIGRASHSREAAYYQPSISASSPFRTPSATTSSSYTRYAPPPVAYHGESSRFLPEEAPPAYTPSPTSPQPSQSTSDSSRNYNTFSPPTGNMGRWEEQGLLAHGPESMRDSYNHVDDEESGRRGRMRRRTSFINWERCRTAVLSLILLLVTVGFLSRLATGIRDERSHRPNPDPSKGKPVMHYPDIDDNFSWESISCSDARYSLETKSFDVSYAADKDLGVYQTVEDSNHHGSYEGHVEGTVVVRRTGSDTPGPSVVVETVVNDERLKVNFAWDAEEQNLVINVPHRHYWEGSPAPCVNIKATIWVPEGSTLSKLEVNTIQLGIKLLDNLSLEVAKNTKLITTVGGVTAASSGSDTRDDKLIDVGAPDSFQFNSRYIEVKTTAAPIRGSWPLYDYLGLKSTAGNIKVCVEPKEADKDKPRPAILYIHSMSGDVDFRQPIHAAQQAHAISKVLVESGAGYLSDLKAEAVLPPRDYRVDVHTTSGYIKGAAAFSSAATFKSTSGGVNVELLPVLDARLSDDTSKRDVLLNTATTSGTTDVTVLEPLWTDSATESYVLPLPAGLLPPSLPDVGISEEDNSMAPSVEVLGGESPLRILKSQHTTTSADVKLKYPASWEGDISLNSLAGRLKVDGQGVKIIKSENDWPGVNKHLLARKGEEGKGGLVTVKTTAGDVEVLVGEK</sequence>
<feature type="compositionally biased region" description="Acidic residues" evidence="1">
    <location>
        <begin position="49"/>
        <end position="64"/>
    </location>
</feature>
<dbReference type="EMBL" id="MU864433">
    <property type="protein sequence ID" value="KAK4186048.1"/>
    <property type="molecule type" value="Genomic_DNA"/>
</dbReference>
<feature type="compositionally biased region" description="Pro residues" evidence="1">
    <location>
        <begin position="226"/>
        <end position="238"/>
    </location>
</feature>
<organism evidence="2 3">
    <name type="scientific">Podospora australis</name>
    <dbReference type="NCBI Taxonomy" id="1536484"/>
    <lineage>
        <taxon>Eukaryota</taxon>
        <taxon>Fungi</taxon>
        <taxon>Dikarya</taxon>
        <taxon>Ascomycota</taxon>
        <taxon>Pezizomycotina</taxon>
        <taxon>Sordariomycetes</taxon>
        <taxon>Sordariomycetidae</taxon>
        <taxon>Sordariales</taxon>
        <taxon>Podosporaceae</taxon>
        <taxon>Podospora</taxon>
    </lineage>
</organism>
<feature type="compositionally biased region" description="Basic and acidic residues" evidence="1">
    <location>
        <begin position="112"/>
        <end position="125"/>
    </location>
</feature>
<evidence type="ECO:0000313" key="2">
    <source>
        <dbReference type="EMBL" id="KAK4186048.1"/>
    </source>
</evidence>
<feature type="region of interest" description="Disordered" evidence="1">
    <location>
        <begin position="19"/>
        <end position="293"/>
    </location>
</feature>
<proteinExistence type="predicted"/>
<accession>A0AAN6WPQ5</accession>
<evidence type="ECO:0000313" key="3">
    <source>
        <dbReference type="Proteomes" id="UP001302126"/>
    </source>
</evidence>
<feature type="compositionally biased region" description="Low complexity" evidence="1">
    <location>
        <begin position="79"/>
        <end position="92"/>
    </location>
</feature>
<feature type="compositionally biased region" description="Polar residues" evidence="1">
    <location>
        <begin position="249"/>
        <end position="258"/>
    </location>
</feature>
<reference evidence="2" key="1">
    <citation type="journal article" date="2023" name="Mol. Phylogenet. Evol.">
        <title>Genome-scale phylogeny and comparative genomics of the fungal order Sordariales.</title>
        <authorList>
            <person name="Hensen N."/>
            <person name="Bonometti L."/>
            <person name="Westerberg I."/>
            <person name="Brannstrom I.O."/>
            <person name="Guillou S."/>
            <person name="Cros-Aarteil S."/>
            <person name="Calhoun S."/>
            <person name="Haridas S."/>
            <person name="Kuo A."/>
            <person name="Mondo S."/>
            <person name="Pangilinan J."/>
            <person name="Riley R."/>
            <person name="LaButti K."/>
            <person name="Andreopoulos B."/>
            <person name="Lipzen A."/>
            <person name="Chen C."/>
            <person name="Yan M."/>
            <person name="Daum C."/>
            <person name="Ng V."/>
            <person name="Clum A."/>
            <person name="Steindorff A."/>
            <person name="Ohm R.A."/>
            <person name="Martin F."/>
            <person name="Silar P."/>
            <person name="Natvig D.O."/>
            <person name="Lalanne C."/>
            <person name="Gautier V."/>
            <person name="Ament-Velasquez S.L."/>
            <person name="Kruys A."/>
            <person name="Hutchinson M.I."/>
            <person name="Powell A.J."/>
            <person name="Barry K."/>
            <person name="Miller A.N."/>
            <person name="Grigoriev I.V."/>
            <person name="Debuchy R."/>
            <person name="Gladieux P."/>
            <person name="Hiltunen Thoren M."/>
            <person name="Johannesson H."/>
        </authorList>
    </citation>
    <scope>NUCLEOTIDE SEQUENCE</scope>
    <source>
        <strain evidence="2">PSN309</strain>
    </source>
</reference>
<gene>
    <name evidence="2" type="ORF">QBC35DRAFT_475795</name>
</gene>
<protein>
    <submittedName>
        <fullName evidence="2">Uncharacterized protein</fullName>
    </submittedName>
</protein>
<comment type="caution">
    <text evidence="2">The sequence shown here is derived from an EMBL/GenBank/DDBJ whole genome shotgun (WGS) entry which is preliminary data.</text>
</comment>
<evidence type="ECO:0000256" key="1">
    <source>
        <dbReference type="SAM" id="MobiDB-lite"/>
    </source>
</evidence>
<keyword evidence="3" id="KW-1185">Reference proteome</keyword>
<feature type="compositionally biased region" description="Basic and acidic residues" evidence="1">
    <location>
        <begin position="275"/>
        <end position="284"/>
    </location>
</feature>
<feature type="compositionally biased region" description="Low complexity" evidence="1">
    <location>
        <begin position="195"/>
        <end position="208"/>
    </location>
</feature>